<evidence type="ECO:0000256" key="1">
    <source>
        <dbReference type="SAM" id="MobiDB-lite"/>
    </source>
</evidence>
<gene>
    <name evidence="2" type="ORF">SAMN05216360_12732</name>
</gene>
<dbReference type="OrthoDB" id="8006225at2"/>
<feature type="compositionally biased region" description="Basic residues" evidence="1">
    <location>
        <begin position="167"/>
        <end position="180"/>
    </location>
</feature>
<dbReference type="AlphaFoldDB" id="A0A1H0KJA3"/>
<dbReference type="EMBL" id="FNHS01000027">
    <property type="protein sequence ID" value="SDO55840.1"/>
    <property type="molecule type" value="Genomic_DNA"/>
</dbReference>
<proteinExistence type="predicted"/>
<protein>
    <submittedName>
        <fullName evidence="2">Uncharacterized protein</fullName>
    </submittedName>
</protein>
<reference evidence="3" key="1">
    <citation type="submission" date="2016-10" db="EMBL/GenBank/DDBJ databases">
        <authorList>
            <person name="Varghese N."/>
            <person name="Submissions S."/>
        </authorList>
    </citation>
    <scope>NUCLEOTIDE SEQUENCE [LARGE SCALE GENOMIC DNA]</scope>
    <source>
        <strain evidence="3">BL47</strain>
    </source>
</reference>
<dbReference type="STRING" id="582672.SAMN05216360_12732"/>
<sequence length="372" mass="40887">MRVRQRPGHPSLFDWLDRKEARVVAQNAALEHERQAGRGAKRPTPWTIDRGRVSEVQKLIHARHDGPCDTDDGLLYLKAALPHLMRLHAGPALLGKVLGWAQTWLPKVPVKDVVNEADPDGHESTALLKADDIARMLRVTREERESLRFRTIGAVDFSHRQRLADRRRKNAEHQAAKRLKAGTTPRSESNVAKAKALGISLSTYKRRLKQAPAVEAPAMADPISSAIVRSTYNPLRDRVTISGQTVLGPARAARPSRSVGAVGHAPGAKTRAIRPGQAVALPLPKERVLEHPDMLGGGEWRHLNEVVTAYEGGFLPDDLVRAVRAAQRVRQMTQEAVARQIGISRPQLANALQGRFGLSRSAAANLLTWLAA</sequence>
<evidence type="ECO:0000313" key="3">
    <source>
        <dbReference type="Proteomes" id="UP000198704"/>
    </source>
</evidence>
<dbReference type="SUPFAM" id="SSF47413">
    <property type="entry name" value="lambda repressor-like DNA-binding domains"/>
    <property type="match status" value="1"/>
</dbReference>
<feature type="region of interest" description="Disordered" evidence="1">
    <location>
        <begin position="167"/>
        <end position="189"/>
    </location>
</feature>
<feature type="region of interest" description="Disordered" evidence="1">
    <location>
        <begin position="249"/>
        <end position="270"/>
    </location>
</feature>
<accession>A0A1H0KJA3</accession>
<organism evidence="2 3">
    <name type="scientific">Methylobacterium phyllostachyos</name>
    <dbReference type="NCBI Taxonomy" id="582672"/>
    <lineage>
        <taxon>Bacteria</taxon>
        <taxon>Pseudomonadati</taxon>
        <taxon>Pseudomonadota</taxon>
        <taxon>Alphaproteobacteria</taxon>
        <taxon>Hyphomicrobiales</taxon>
        <taxon>Methylobacteriaceae</taxon>
        <taxon>Methylobacterium</taxon>
    </lineage>
</organism>
<evidence type="ECO:0000313" key="2">
    <source>
        <dbReference type="EMBL" id="SDO55840.1"/>
    </source>
</evidence>
<dbReference type="InterPro" id="IPR010982">
    <property type="entry name" value="Lambda_DNA-bd_dom_sf"/>
</dbReference>
<dbReference type="Gene3D" id="1.10.260.40">
    <property type="entry name" value="lambda repressor-like DNA-binding domains"/>
    <property type="match status" value="1"/>
</dbReference>
<name>A0A1H0KJA3_9HYPH</name>
<keyword evidence="3" id="KW-1185">Reference proteome</keyword>
<dbReference type="GO" id="GO:0003677">
    <property type="term" value="F:DNA binding"/>
    <property type="evidence" value="ECO:0007669"/>
    <property type="project" value="InterPro"/>
</dbReference>
<dbReference type="Proteomes" id="UP000198704">
    <property type="component" value="Unassembled WGS sequence"/>
</dbReference>